<feature type="domain" description="HD/PDEase" evidence="14">
    <location>
        <begin position="225"/>
        <end position="402"/>
    </location>
</feature>
<dbReference type="InterPro" id="IPR050124">
    <property type="entry name" value="tRNA_CCA-adding_enzyme"/>
</dbReference>
<evidence type="ECO:0000256" key="5">
    <source>
        <dbReference type="ARBA" id="ARBA00022695"/>
    </source>
</evidence>
<comment type="cofactor">
    <cofactor evidence="1">
        <name>Mg(2+)</name>
        <dbReference type="ChEBI" id="CHEBI:18420"/>
    </cofactor>
</comment>
<evidence type="ECO:0000313" key="15">
    <source>
        <dbReference type="EMBL" id="RDU61920.1"/>
    </source>
</evidence>
<dbReference type="InterPro" id="IPR006674">
    <property type="entry name" value="HD_domain"/>
</dbReference>
<dbReference type="InterPro" id="IPR012006">
    <property type="entry name" value="CCA_bact"/>
</dbReference>
<dbReference type="GO" id="GO:0042245">
    <property type="term" value="P:RNA repair"/>
    <property type="evidence" value="ECO:0007669"/>
    <property type="project" value="UniProtKB-KW"/>
</dbReference>
<keyword evidence="6" id="KW-0479">Metal-binding</keyword>
<evidence type="ECO:0000256" key="6">
    <source>
        <dbReference type="ARBA" id="ARBA00022723"/>
    </source>
</evidence>
<keyword evidence="7" id="KW-0547">Nucleotide-binding</keyword>
<name>A0A3D8I9T2_9HELI</name>
<evidence type="ECO:0000256" key="12">
    <source>
        <dbReference type="ARBA" id="ARBA00023136"/>
    </source>
</evidence>
<keyword evidence="9" id="KW-0067">ATP-binding</keyword>
<dbReference type="SMART" id="SM00471">
    <property type="entry name" value="HDc"/>
    <property type="match status" value="1"/>
</dbReference>
<keyword evidence="16" id="KW-1185">Reference proteome</keyword>
<dbReference type="Pfam" id="PF01966">
    <property type="entry name" value="HD"/>
    <property type="match status" value="1"/>
</dbReference>
<keyword evidence="3 13" id="KW-0808">Transferase</keyword>
<dbReference type="PANTHER" id="PTHR47545">
    <property type="entry name" value="MULTIFUNCTIONAL CCA PROTEIN"/>
    <property type="match status" value="1"/>
</dbReference>
<dbReference type="GeneID" id="82536302"/>
<dbReference type="InterPro" id="IPR002646">
    <property type="entry name" value="PolA_pol_head_dom"/>
</dbReference>
<evidence type="ECO:0000256" key="3">
    <source>
        <dbReference type="ARBA" id="ARBA00022679"/>
    </source>
</evidence>
<dbReference type="GO" id="GO:0001680">
    <property type="term" value="P:tRNA 3'-terminal CCA addition"/>
    <property type="evidence" value="ECO:0007669"/>
    <property type="project" value="InterPro"/>
</dbReference>
<keyword evidence="2" id="KW-0533">Nickel</keyword>
<dbReference type="AlphaFoldDB" id="A0A3D8I9T2"/>
<evidence type="ECO:0000256" key="4">
    <source>
        <dbReference type="ARBA" id="ARBA00022694"/>
    </source>
</evidence>
<dbReference type="InterPro" id="IPR003607">
    <property type="entry name" value="HD/PDEase_dom"/>
</dbReference>
<dbReference type="GO" id="GO:0005524">
    <property type="term" value="F:ATP binding"/>
    <property type="evidence" value="ECO:0007669"/>
    <property type="project" value="UniProtKB-KW"/>
</dbReference>
<dbReference type="Proteomes" id="UP000256650">
    <property type="component" value="Unassembled WGS sequence"/>
</dbReference>
<evidence type="ECO:0000256" key="11">
    <source>
        <dbReference type="ARBA" id="ARBA00022884"/>
    </source>
</evidence>
<evidence type="ECO:0000313" key="16">
    <source>
        <dbReference type="Proteomes" id="UP000256650"/>
    </source>
</evidence>
<evidence type="ECO:0000259" key="14">
    <source>
        <dbReference type="SMART" id="SM00471"/>
    </source>
</evidence>
<evidence type="ECO:0000256" key="2">
    <source>
        <dbReference type="ARBA" id="ARBA00022596"/>
    </source>
</evidence>
<dbReference type="RefSeq" id="WP_115552155.1">
    <property type="nucleotide sequence ID" value="NZ_CAONBV010000020.1"/>
</dbReference>
<gene>
    <name evidence="15" type="ORF">CQA43_08420</name>
</gene>
<dbReference type="PIRSF" id="PIRSF000813">
    <property type="entry name" value="CCA_bact"/>
    <property type="match status" value="1"/>
</dbReference>
<dbReference type="Gene3D" id="1.10.3090.10">
    <property type="entry name" value="cca-adding enzyme, domain 2"/>
    <property type="match status" value="1"/>
</dbReference>
<dbReference type="InterPro" id="IPR043519">
    <property type="entry name" value="NT_sf"/>
</dbReference>
<dbReference type="SUPFAM" id="SSF81301">
    <property type="entry name" value="Nucleotidyltransferase"/>
    <property type="match status" value="1"/>
</dbReference>
<dbReference type="CDD" id="cd00077">
    <property type="entry name" value="HDc"/>
    <property type="match status" value="1"/>
</dbReference>
<organism evidence="15 16">
    <name type="scientific">Helicobacter ganmani</name>
    <dbReference type="NCBI Taxonomy" id="60246"/>
    <lineage>
        <taxon>Bacteria</taxon>
        <taxon>Pseudomonadati</taxon>
        <taxon>Campylobacterota</taxon>
        <taxon>Epsilonproteobacteria</taxon>
        <taxon>Campylobacterales</taxon>
        <taxon>Helicobacteraceae</taxon>
        <taxon>Helicobacter</taxon>
    </lineage>
</organism>
<proteinExistence type="inferred from homology"/>
<dbReference type="NCBIfam" id="TIGR00277">
    <property type="entry name" value="HDIG"/>
    <property type="match status" value="1"/>
</dbReference>
<accession>A0A3D8I9T2</accession>
<evidence type="ECO:0000256" key="13">
    <source>
        <dbReference type="RuleBase" id="RU003953"/>
    </source>
</evidence>
<evidence type="ECO:0000256" key="8">
    <source>
        <dbReference type="ARBA" id="ARBA00022800"/>
    </source>
</evidence>
<dbReference type="PANTHER" id="PTHR47545:SF1">
    <property type="entry name" value="MULTIFUNCTIONAL CCA PROTEIN"/>
    <property type="match status" value="1"/>
</dbReference>
<keyword evidence="10" id="KW-0460">Magnesium</keyword>
<dbReference type="InterPro" id="IPR032828">
    <property type="entry name" value="PolyA_RNA-bd"/>
</dbReference>
<keyword evidence="12" id="KW-0472">Membrane</keyword>
<dbReference type="Gene3D" id="3.30.460.10">
    <property type="entry name" value="Beta Polymerase, domain 2"/>
    <property type="match status" value="1"/>
</dbReference>
<keyword evidence="8" id="KW-0692">RNA repair</keyword>
<keyword evidence="11 13" id="KW-0694">RNA-binding</keyword>
<dbReference type="SUPFAM" id="SSF81891">
    <property type="entry name" value="Poly A polymerase C-terminal region-like"/>
    <property type="match status" value="1"/>
</dbReference>
<evidence type="ECO:0000256" key="10">
    <source>
        <dbReference type="ARBA" id="ARBA00022842"/>
    </source>
</evidence>
<sequence>MANTGYTKQICLVGGAVRDKLLCLPIKDRDYVAVGYSEKDFSHLSRVGKSFPVFLRQDGSQIALARREKKVSAGYNGFCVQTKQVSLQEDLKRRDLTINSIALDEAKGEYYDPFNGIQDLKNKILRHTSESFCEDPLRVLRIARFRARFGICWKIHPSTKVLIYQMRKELESLEPNRVYREVESAMQAPNTSLFFETLFELGVLDIIFPHLYALTTLKEGNLHHLEASVFAHTMEVLKITESLAKTLQATQQISNKQLLILKFAALYHDIAKPYCYRHFGNSSGHDKQEYILPALDIFIPKSIQKPMLQLIKNHTKIYKLDEMRPSKIIEFFDSFCRDKSLLNLQIALLFADRKGRIDLQDSTTQSKDSPYDSLSNQAFRQRILQTFNALNAYSPKLWLESQKNLPNAQAIKAHILQEKIKILDSVFYQV</sequence>
<dbReference type="Pfam" id="PF01743">
    <property type="entry name" value="PolyA_pol"/>
    <property type="match status" value="1"/>
</dbReference>
<dbReference type="OrthoDB" id="9805698at2"/>
<comment type="caution">
    <text evidence="15">The sequence shown here is derived from an EMBL/GenBank/DDBJ whole genome shotgun (WGS) entry which is preliminary data.</text>
</comment>
<keyword evidence="4" id="KW-0819">tRNA processing</keyword>
<evidence type="ECO:0000256" key="7">
    <source>
        <dbReference type="ARBA" id="ARBA00022741"/>
    </source>
</evidence>
<evidence type="ECO:0000256" key="1">
    <source>
        <dbReference type="ARBA" id="ARBA00001946"/>
    </source>
</evidence>
<evidence type="ECO:0000256" key="9">
    <source>
        <dbReference type="ARBA" id="ARBA00022840"/>
    </source>
</evidence>
<keyword evidence="5 15" id="KW-0548">Nucleotidyltransferase</keyword>
<dbReference type="GO" id="GO:0046872">
    <property type="term" value="F:metal ion binding"/>
    <property type="evidence" value="ECO:0007669"/>
    <property type="project" value="UniProtKB-KW"/>
</dbReference>
<dbReference type="Pfam" id="PF12627">
    <property type="entry name" value="PolyA_pol_RNAbd"/>
    <property type="match status" value="1"/>
</dbReference>
<dbReference type="InterPro" id="IPR006675">
    <property type="entry name" value="HDIG_dom"/>
</dbReference>
<reference evidence="15 16" key="1">
    <citation type="submission" date="2018-04" db="EMBL/GenBank/DDBJ databases">
        <title>Novel Campyloabacter and Helicobacter Species and Strains.</title>
        <authorList>
            <person name="Mannion A.J."/>
            <person name="Shen Z."/>
            <person name="Fox J.G."/>
        </authorList>
    </citation>
    <scope>NUCLEOTIDE SEQUENCE [LARGE SCALE GENOMIC DNA]</scope>
    <source>
        <strain evidence="15 16">MIT 99-5101</strain>
    </source>
</reference>
<dbReference type="GO" id="GO:0003723">
    <property type="term" value="F:RNA binding"/>
    <property type="evidence" value="ECO:0007669"/>
    <property type="project" value="UniProtKB-KW"/>
</dbReference>
<protein>
    <submittedName>
        <fullName evidence="15">Polynucleotide adenylyltransferase</fullName>
    </submittedName>
</protein>
<dbReference type="GO" id="GO:0004810">
    <property type="term" value="F:CCA tRNA nucleotidyltransferase activity"/>
    <property type="evidence" value="ECO:0007669"/>
    <property type="project" value="InterPro"/>
</dbReference>
<comment type="similarity">
    <text evidence="13">Belongs to the tRNA nucleotidyltransferase/poly(A) polymerase family.</text>
</comment>
<dbReference type="EMBL" id="NXLS01000010">
    <property type="protein sequence ID" value="RDU61920.1"/>
    <property type="molecule type" value="Genomic_DNA"/>
</dbReference>